<dbReference type="Proteomes" id="UP000026915">
    <property type="component" value="Chromosome 9"/>
</dbReference>
<dbReference type="AlphaFoldDB" id="A0A061GRI2"/>
<keyword evidence="2" id="KW-1185">Reference proteome</keyword>
<dbReference type="HOGENOM" id="CLU_2282603_0_0_1"/>
<accession>A0A061GRI2</accession>
<dbReference type="EMBL" id="CM001887">
    <property type="protein sequence ID" value="EOY32121.1"/>
    <property type="molecule type" value="Genomic_DNA"/>
</dbReference>
<evidence type="ECO:0000313" key="1">
    <source>
        <dbReference type="EMBL" id="EOY32121.1"/>
    </source>
</evidence>
<evidence type="ECO:0000313" key="2">
    <source>
        <dbReference type="Proteomes" id="UP000026915"/>
    </source>
</evidence>
<gene>
    <name evidence="1" type="ORF">TCM_039633</name>
</gene>
<name>A0A061GRI2_THECC</name>
<dbReference type="InParanoid" id="A0A061GRI2"/>
<sequence>MLGVRSDLSFGSLMKLVKNVVGGEDGWFPTGEDSFDDDFDGGLDGWHDDSLEDDWVDNSDILNCNHLEGETEHGGVIDLGDVQCDDPIDNNPIADENKISSP</sequence>
<protein>
    <submittedName>
        <fullName evidence="1">Uncharacterized protein</fullName>
    </submittedName>
</protein>
<proteinExistence type="predicted"/>
<organism evidence="1 2">
    <name type="scientific">Theobroma cacao</name>
    <name type="common">Cacao</name>
    <name type="synonym">Cocoa</name>
    <dbReference type="NCBI Taxonomy" id="3641"/>
    <lineage>
        <taxon>Eukaryota</taxon>
        <taxon>Viridiplantae</taxon>
        <taxon>Streptophyta</taxon>
        <taxon>Embryophyta</taxon>
        <taxon>Tracheophyta</taxon>
        <taxon>Spermatophyta</taxon>
        <taxon>Magnoliopsida</taxon>
        <taxon>eudicotyledons</taxon>
        <taxon>Gunneridae</taxon>
        <taxon>Pentapetalae</taxon>
        <taxon>rosids</taxon>
        <taxon>malvids</taxon>
        <taxon>Malvales</taxon>
        <taxon>Malvaceae</taxon>
        <taxon>Byttnerioideae</taxon>
        <taxon>Theobroma</taxon>
    </lineage>
</organism>
<dbReference type="Gramene" id="EOY32121">
    <property type="protein sequence ID" value="EOY32121"/>
    <property type="gene ID" value="TCM_039633"/>
</dbReference>
<reference evidence="1 2" key="1">
    <citation type="journal article" date="2013" name="Genome Biol.">
        <title>The genome sequence of the most widely cultivated cacao type and its use to identify candidate genes regulating pod color.</title>
        <authorList>
            <person name="Motamayor J.C."/>
            <person name="Mockaitis K."/>
            <person name="Schmutz J."/>
            <person name="Haiminen N."/>
            <person name="Iii D.L."/>
            <person name="Cornejo O."/>
            <person name="Findley S.D."/>
            <person name="Zheng P."/>
            <person name="Utro F."/>
            <person name="Royaert S."/>
            <person name="Saski C."/>
            <person name="Jenkins J."/>
            <person name="Podicheti R."/>
            <person name="Zhao M."/>
            <person name="Scheffler B.E."/>
            <person name="Stack J.C."/>
            <person name="Feltus F.A."/>
            <person name="Mustiga G.M."/>
            <person name="Amores F."/>
            <person name="Phillips W."/>
            <person name="Marelli J.P."/>
            <person name="May G.D."/>
            <person name="Shapiro H."/>
            <person name="Ma J."/>
            <person name="Bustamante C.D."/>
            <person name="Schnell R.J."/>
            <person name="Main D."/>
            <person name="Gilbert D."/>
            <person name="Parida L."/>
            <person name="Kuhn D.N."/>
        </authorList>
    </citation>
    <scope>NUCLEOTIDE SEQUENCE [LARGE SCALE GENOMIC DNA]</scope>
    <source>
        <strain evidence="2">cv. Matina 1-6</strain>
    </source>
</reference>